<organism evidence="1 2">
    <name type="scientific">Candidatus Iainarchaeum sp</name>
    <dbReference type="NCBI Taxonomy" id="3101447"/>
    <lineage>
        <taxon>Archaea</taxon>
        <taxon>Candidatus Iainarchaeota</taxon>
        <taxon>Candidatus Iainarchaeia</taxon>
        <taxon>Candidatus Iainarchaeales</taxon>
        <taxon>Candidatus Iainarchaeaceae</taxon>
        <taxon>Candidatus Iainarchaeum</taxon>
    </lineage>
</organism>
<reference evidence="1" key="1">
    <citation type="submission" date="2021-01" db="EMBL/GenBank/DDBJ databases">
        <title>Active Sulfur Cycling in an Early Earth Analoge.</title>
        <authorList>
            <person name="Hahn C.R."/>
            <person name="Youssef N.H."/>
            <person name="Elshahed M."/>
        </authorList>
    </citation>
    <scope>NUCLEOTIDE SEQUENCE</scope>
    <source>
        <strain evidence="1">Zod_Metabat.1151</strain>
    </source>
</reference>
<dbReference type="AlphaFoldDB" id="A0A939CAC6"/>
<evidence type="ECO:0000313" key="1">
    <source>
        <dbReference type="EMBL" id="MBN2067625.1"/>
    </source>
</evidence>
<name>A0A939CAC6_9ARCH</name>
<proteinExistence type="predicted"/>
<sequence>MPKRVKPSALALNRRMKSVKAADYAYTPNGKKVLRGVVIKAMGMHGEAYDLYVFRGKDVKKLVVKKYRLGSFPIGKTQSSIAGKEYDVFQILKKKGFHVPPEIRMVEIKGEKYVALTDLAKFGSVRAGAFAWAKTIAEKFGIKKQAIEEVREYVERETGEAKKLGFDLNDAWEFLIDTKGKKIYAFIIDLGLAIPYRGG</sequence>
<evidence type="ECO:0000313" key="2">
    <source>
        <dbReference type="Proteomes" id="UP000809243"/>
    </source>
</evidence>
<comment type="caution">
    <text evidence="1">The sequence shown here is derived from an EMBL/GenBank/DDBJ whole genome shotgun (WGS) entry which is preliminary data.</text>
</comment>
<gene>
    <name evidence="1" type="ORF">JW744_04110</name>
</gene>
<protein>
    <submittedName>
        <fullName evidence="1">Uncharacterized protein</fullName>
    </submittedName>
</protein>
<accession>A0A939CAC6</accession>
<dbReference type="Proteomes" id="UP000809243">
    <property type="component" value="Unassembled WGS sequence"/>
</dbReference>
<dbReference type="EMBL" id="JAFGDB010000069">
    <property type="protein sequence ID" value="MBN2067625.1"/>
    <property type="molecule type" value="Genomic_DNA"/>
</dbReference>